<dbReference type="GO" id="GO:0047631">
    <property type="term" value="F:ADP-ribose diphosphatase activity"/>
    <property type="evidence" value="ECO:0007669"/>
    <property type="project" value="UniProtKB-EC"/>
</dbReference>
<organism evidence="2">
    <name type="scientific">uncultured Gemmatimonadaceae bacterium</name>
    <dbReference type="NCBI Taxonomy" id="246130"/>
    <lineage>
        <taxon>Bacteria</taxon>
        <taxon>Pseudomonadati</taxon>
        <taxon>Gemmatimonadota</taxon>
        <taxon>Gemmatimonadia</taxon>
        <taxon>Gemmatimonadales</taxon>
        <taxon>Gemmatimonadaceae</taxon>
        <taxon>environmental samples</taxon>
    </lineage>
</organism>
<dbReference type="CDD" id="cd00885">
    <property type="entry name" value="cinA"/>
    <property type="match status" value="1"/>
</dbReference>
<dbReference type="AlphaFoldDB" id="A0A6J4LKU0"/>
<dbReference type="PANTHER" id="PTHR13939:SF0">
    <property type="entry name" value="NMN AMIDOHYDROLASE-LIKE PROTEIN YFAY"/>
    <property type="match status" value="1"/>
</dbReference>
<name>A0A6J4LKU0_9BACT</name>
<dbReference type="EMBL" id="CADCTX010000617">
    <property type="protein sequence ID" value="CAA9333516.1"/>
    <property type="molecule type" value="Genomic_DNA"/>
</dbReference>
<feature type="non-terminal residue" evidence="2">
    <location>
        <position position="167"/>
    </location>
</feature>
<dbReference type="Pfam" id="PF00994">
    <property type="entry name" value="MoCF_biosynth"/>
    <property type="match status" value="1"/>
</dbReference>
<dbReference type="Gene3D" id="3.40.980.10">
    <property type="entry name" value="MoaB/Mog-like domain"/>
    <property type="match status" value="1"/>
</dbReference>
<protein>
    <submittedName>
        <fullName evidence="2">ADP-ribose pyrophosphatase of COG1058 family / Nicotinamide-nucleotide amidase</fullName>
        <ecNumber evidence="2">3.5.1.42</ecNumber>
        <ecNumber evidence="2">3.6.1.13</ecNumber>
    </submittedName>
</protein>
<feature type="domain" description="MoaB/Mog" evidence="1">
    <location>
        <begin position="4"/>
        <end position="167"/>
    </location>
</feature>
<evidence type="ECO:0000259" key="1">
    <source>
        <dbReference type="SMART" id="SM00852"/>
    </source>
</evidence>
<dbReference type="EC" id="3.5.1.42" evidence="2"/>
<sequence>MRIELITIGDELLLGFTIDTNAAHLARELAAEGVEVARRASVGDEAADIAAAVQEALDRTGAVITTGGLGPTSDDLTKPAIAALFGREMVFDESIWEGLRRLWASRGWAGEPPETNRVQAMIPAGARVLTNRHGSAPGIWLEDERGRWVAMLPGVPREMRGMLADEL</sequence>
<accession>A0A6J4LKU0</accession>
<dbReference type="SMART" id="SM00852">
    <property type="entry name" value="MoCF_biosynth"/>
    <property type="match status" value="1"/>
</dbReference>
<dbReference type="EC" id="3.6.1.13" evidence="2"/>
<dbReference type="GO" id="GO:0019159">
    <property type="term" value="F:nicotinamide-nucleotide amidase activity"/>
    <property type="evidence" value="ECO:0007669"/>
    <property type="project" value="UniProtKB-EC"/>
</dbReference>
<dbReference type="PANTHER" id="PTHR13939">
    <property type="entry name" value="NICOTINAMIDE-NUCLEOTIDE AMIDOHYDROLASE PNCC"/>
    <property type="match status" value="1"/>
</dbReference>
<gene>
    <name evidence="2" type="ORF">AVDCRST_MAG40-2039</name>
</gene>
<reference evidence="2" key="1">
    <citation type="submission" date="2020-02" db="EMBL/GenBank/DDBJ databases">
        <authorList>
            <person name="Meier V. D."/>
        </authorList>
    </citation>
    <scope>NUCLEOTIDE SEQUENCE</scope>
    <source>
        <strain evidence="2">AVDCRST_MAG40</strain>
    </source>
</reference>
<keyword evidence="2" id="KW-0378">Hydrolase</keyword>
<proteinExistence type="predicted"/>
<evidence type="ECO:0000313" key="2">
    <source>
        <dbReference type="EMBL" id="CAA9333516.1"/>
    </source>
</evidence>
<dbReference type="InterPro" id="IPR050101">
    <property type="entry name" value="CinA"/>
</dbReference>
<dbReference type="SUPFAM" id="SSF53218">
    <property type="entry name" value="Molybdenum cofactor biosynthesis proteins"/>
    <property type="match status" value="1"/>
</dbReference>
<dbReference type="InterPro" id="IPR036425">
    <property type="entry name" value="MoaB/Mog-like_dom_sf"/>
</dbReference>
<dbReference type="InterPro" id="IPR001453">
    <property type="entry name" value="MoaB/Mog_dom"/>
</dbReference>